<reference evidence="2" key="1">
    <citation type="submission" date="2022-07" db="EMBL/GenBank/DDBJ databases">
        <title>Phylogenomic reconstructions and comparative analyses of Kickxellomycotina fungi.</title>
        <authorList>
            <person name="Reynolds N.K."/>
            <person name="Stajich J.E."/>
            <person name="Barry K."/>
            <person name="Grigoriev I.V."/>
            <person name="Crous P."/>
            <person name="Smith M.E."/>
        </authorList>
    </citation>
    <scope>NUCLEOTIDE SEQUENCE</scope>
    <source>
        <strain evidence="2">RSA 861</strain>
    </source>
</reference>
<gene>
    <name evidence="2" type="ORF">IWQ60_008270</name>
</gene>
<dbReference type="InterPro" id="IPR025337">
    <property type="entry name" value="Questin_oxidase-like"/>
</dbReference>
<comment type="caution">
    <text evidence="2">The sequence shown here is derived from an EMBL/GenBank/DDBJ whole genome shotgun (WGS) entry which is preliminary data.</text>
</comment>
<protein>
    <submittedName>
        <fullName evidence="2">Uncharacterized protein</fullName>
    </submittedName>
</protein>
<dbReference type="AlphaFoldDB" id="A0A9W8DRS6"/>
<proteinExistence type="predicted"/>
<sequence length="110" mass="12259">MLPVALPTRIADLPAFTARVNAEALRQSGDPAAELDVLGYSRSSHTHDIVYQEFRTNHLMHKLYSEWALGASADRLKESYDGLLPVLEPLTEPAVTITKTNLRNHLGQHK</sequence>
<evidence type="ECO:0000256" key="1">
    <source>
        <dbReference type="ARBA" id="ARBA00023002"/>
    </source>
</evidence>
<evidence type="ECO:0000313" key="2">
    <source>
        <dbReference type="EMBL" id="KAJ1915955.1"/>
    </source>
</evidence>
<organism evidence="2 3">
    <name type="scientific">Tieghemiomyces parasiticus</name>
    <dbReference type="NCBI Taxonomy" id="78921"/>
    <lineage>
        <taxon>Eukaryota</taxon>
        <taxon>Fungi</taxon>
        <taxon>Fungi incertae sedis</taxon>
        <taxon>Zoopagomycota</taxon>
        <taxon>Kickxellomycotina</taxon>
        <taxon>Dimargaritomycetes</taxon>
        <taxon>Dimargaritales</taxon>
        <taxon>Dimargaritaceae</taxon>
        <taxon>Tieghemiomyces</taxon>
    </lineage>
</organism>
<keyword evidence="1" id="KW-0560">Oxidoreductase</keyword>
<dbReference type="Proteomes" id="UP001150569">
    <property type="component" value="Unassembled WGS sequence"/>
</dbReference>
<dbReference type="GO" id="GO:0016491">
    <property type="term" value="F:oxidoreductase activity"/>
    <property type="evidence" value="ECO:0007669"/>
    <property type="project" value="UniProtKB-KW"/>
</dbReference>
<accession>A0A9W8DRS6</accession>
<evidence type="ECO:0000313" key="3">
    <source>
        <dbReference type="Proteomes" id="UP001150569"/>
    </source>
</evidence>
<dbReference type="EMBL" id="JANBPT010000605">
    <property type="protein sequence ID" value="KAJ1915955.1"/>
    <property type="molecule type" value="Genomic_DNA"/>
</dbReference>
<dbReference type="Pfam" id="PF14027">
    <property type="entry name" value="Questin_oxidase"/>
    <property type="match status" value="1"/>
</dbReference>
<dbReference type="OrthoDB" id="10004862at2759"/>
<keyword evidence="3" id="KW-1185">Reference proteome</keyword>
<name>A0A9W8DRS6_9FUNG</name>